<comment type="subcellular location">
    <subcellularLocation>
        <location evidence="1">Membrane</location>
        <topology evidence="1">Multi-pass membrane protein</topology>
    </subcellularLocation>
</comment>
<evidence type="ECO:0000256" key="3">
    <source>
        <dbReference type="ARBA" id="ARBA00022989"/>
    </source>
</evidence>
<accession>A0A3B0UNI9</accession>
<keyword evidence="3 5" id="KW-1133">Transmembrane helix</keyword>
<sequence>MNSKLTMVLRVLLGLILVVFGANKFFGFIPNMEMPAAAGNLMSAMMESGYMFKLVGVTEIIVGLLLLIKKWVPFALIVLAPISLNMIFFHIFLAPAGIAPAAIVAIINILLIYDNWSKLKILF</sequence>
<evidence type="ECO:0000256" key="5">
    <source>
        <dbReference type="SAM" id="Phobius"/>
    </source>
</evidence>
<feature type="transmembrane region" description="Helical" evidence="5">
    <location>
        <begin position="7"/>
        <end position="29"/>
    </location>
</feature>
<feature type="transmembrane region" description="Helical" evidence="5">
    <location>
        <begin position="49"/>
        <end position="67"/>
    </location>
</feature>
<reference evidence="6" key="1">
    <citation type="submission" date="2018-06" db="EMBL/GenBank/DDBJ databases">
        <authorList>
            <person name="Zhirakovskaya E."/>
        </authorList>
    </citation>
    <scope>NUCLEOTIDE SEQUENCE</scope>
</reference>
<evidence type="ECO:0008006" key="7">
    <source>
        <dbReference type="Google" id="ProtNLM"/>
    </source>
</evidence>
<dbReference type="EMBL" id="UOER01000627">
    <property type="protein sequence ID" value="VAW26727.1"/>
    <property type="molecule type" value="Genomic_DNA"/>
</dbReference>
<feature type="transmembrane region" description="Helical" evidence="5">
    <location>
        <begin position="98"/>
        <end position="116"/>
    </location>
</feature>
<dbReference type="Pfam" id="PF07681">
    <property type="entry name" value="DoxX"/>
    <property type="match status" value="1"/>
</dbReference>
<name>A0A3B0UNI9_9ZZZZ</name>
<evidence type="ECO:0000256" key="2">
    <source>
        <dbReference type="ARBA" id="ARBA00022692"/>
    </source>
</evidence>
<dbReference type="AlphaFoldDB" id="A0A3B0UNI9"/>
<gene>
    <name evidence="6" type="ORF">MNBD_BACTEROID04-421</name>
</gene>
<evidence type="ECO:0000313" key="6">
    <source>
        <dbReference type="EMBL" id="VAW26727.1"/>
    </source>
</evidence>
<keyword evidence="4 5" id="KW-0472">Membrane</keyword>
<evidence type="ECO:0000256" key="1">
    <source>
        <dbReference type="ARBA" id="ARBA00004141"/>
    </source>
</evidence>
<feature type="transmembrane region" description="Helical" evidence="5">
    <location>
        <begin position="74"/>
        <end position="92"/>
    </location>
</feature>
<organism evidence="6">
    <name type="scientific">hydrothermal vent metagenome</name>
    <dbReference type="NCBI Taxonomy" id="652676"/>
    <lineage>
        <taxon>unclassified sequences</taxon>
        <taxon>metagenomes</taxon>
        <taxon>ecological metagenomes</taxon>
    </lineage>
</organism>
<protein>
    <recommendedName>
        <fullName evidence="7">DoxX family protein</fullName>
    </recommendedName>
</protein>
<proteinExistence type="predicted"/>
<evidence type="ECO:0000256" key="4">
    <source>
        <dbReference type="ARBA" id="ARBA00023136"/>
    </source>
</evidence>
<dbReference type="InterPro" id="IPR032808">
    <property type="entry name" value="DoxX"/>
</dbReference>
<keyword evidence="2 5" id="KW-0812">Transmembrane</keyword>
<dbReference type="GO" id="GO:0016020">
    <property type="term" value="C:membrane"/>
    <property type="evidence" value="ECO:0007669"/>
    <property type="project" value="UniProtKB-SubCell"/>
</dbReference>